<protein>
    <submittedName>
        <fullName evidence="2">Uncharacterized protein</fullName>
    </submittedName>
</protein>
<feature type="region of interest" description="Disordered" evidence="1">
    <location>
        <begin position="102"/>
        <end position="148"/>
    </location>
</feature>
<reference evidence="3" key="1">
    <citation type="submission" date="2015-02" db="EMBL/GenBank/DDBJ databases">
        <title>Genome sequencing for Strongylocentrotus purpuratus.</title>
        <authorList>
            <person name="Murali S."/>
            <person name="Liu Y."/>
            <person name="Vee V."/>
            <person name="English A."/>
            <person name="Wang M."/>
            <person name="Skinner E."/>
            <person name="Han Y."/>
            <person name="Muzny D.M."/>
            <person name="Worley K.C."/>
            <person name="Gibbs R.A."/>
        </authorList>
    </citation>
    <scope>NUCLEOTIDE SEQUENCE</scope>
</reference>
<evidence type="ECO:0000313" key="2">
    <source>
        <dbReference type="EnsemblMetazoa" id="XP_030851701"/>
    </source>
</evidence>
<sequence length="709" mass="81081">MAVLRRQLFHAVHSAGFISDIKLASKTSIDALCAYHNLGNKSNIPQKLLKSLSKTIGRFLYRMREKWNKCGRRQEYFMKENEDWLNQTLTFNTEVETFLAQQNSTDTGTETEPTSDLPGTSQGASNVGRPAKNWDTLSDRSKKRKAHHLLEDREPEELLYAASQGVYKKNSSLKYVLKFAMLTPSRPAKIRKLISEKKKEPLKFSSEEALSLLVETGMTKQAYQTTRLAAKGKNADIYPPYNEIREAKEKCYPNDISVTEDSGKVPLQSLLDHTALRIIQEQKDTITRVIENLEEDEQFNCELVCKWGFDGSSGHSEYKQKSTAGTLDDSSIFCTTLVPLQLKVKDSILWQNPVPSSSRFCRPIHLQFKKETTELSQEEYRSVQDEIKKLQPMNVSLDIDYELAADLNRNDTIQINYELHFTMVDQKVVNALTETKSSMRCYVCGATPKQFNDIEKLPSASNEEAYSYGLSPLHKWIRCFEMCIHIAYRITIKKWRVSTENDKAVVAAQKKKIHDRFKEEMGLKVDEPKQGSGNTNDGNTARRAFQEEDTFADICGLDLNLVHRIHMILVAISCKSSLNPVRFGDYCRRTAEIYVQLYPWYKMPVSVHVLLLHGSTILACSVLPIGMMSEEAQEARNKDNKVYRRKFARKTSRVDNMSDVFHRLMITGDVAISLLSLKTPQPRTLPREVQEMLKDFRVIQDNDSPDSDS</sequence>
<name>A0A7M7PGX9_STRPU</name>
<evidence type="ECO:0000313" key="3">
    <source>
        <dbReference type="Proteomes" id="UP000007110"/>
    </source>
</evidence>
<feature type="compositionally biased region" description="Polar residues" evidence="1">
    <location>
        <begin position="102"/>
        <end position="125"/>
    </location>
</feature>
<dbReference type="OMA" id="ECILHIS"/>
<dbReference type="EnsemblMetazoa" id="XM_030995841">
    <property type="protein sequence ID" value="XP_030851701"/>
    <property type="gene ID" value="LOC115928541"/>
</dbReference>
<organism evidence="2 3">
    <name type="scientific">Strongylocentrotus purpuratus</name>
    <name type="common">Purple sea urchin</name>
    <dbReference type="NCBI Taxonomy" id="7668"/>
    <lineage>
        <taxon>Eukaryota</taxon>
        <taxon>Metazoa</taxon>
        <taxon>Echinodermata</taxon>
        <taxon>Eleutherozoa</taxon>
        <taxon>Echinozoa</taxon>
        <taxon>Echinoidea</taxon>
        <taxon>Euechinoidea</taxon>
        <taxon>Echinacea</taxon>
        <taxon>Camarodonta</taxon>
        <taxon>Echinidea</taxon>
        <taxon>Strongylocentrotidae</taxon>
        <taxon>Strongylocentrotus</taxon>
    </lineage>
</organism>
<dbReference type="GeneID" id="115928541"/>
<dbReference type="OrthoDB" id="8193306at2759"/>
<dbReference type="AlphaFoldDB" id="A0A7M7PGX9"/>
<accession>A0A7M7PGX9</accession>
<keyword evidence="3" id="KW-1185">Reference proteome</keyword>
<reference evidence="2" key="2">
    <citation type="submission" date="2021-01" db="UniProtKB">
        <authorList>
            <consortium name="EnsemblMetazoa"/>
        </authorList>
    </citation>
    <scope>IDENTIFICATION</scope>
</reference>
<evidence type="ECO:0000256" key="1">
    <source>
        <dbReference type="SAM" id="MobiDB-lite"/>
    </source>
</evidence>
<proteinExistence type="predicted"/>
<dbReference type="KEGG" id="spu:115928541"/>
<dbReference type="InParanoid" id="A0A7M7PGX9"/>
<dbReference type="Proteomes" id="UP000007110">
    <property type="component" value="Unassembled WGS sequence"/>
</dbReference>
<dbReference type="RefSeq" id="XP_030851701.1">
    <property type="nucleotide sequence ID" value="XM_030995841.1"/>
</dbReference>